<dbReference type="Gene3D" id="3.40.50.880">
    <property type="match status" value="1"/>
</dbReference>
<feature type="region of interest" description="Disordered" evidence="7">
    <location>
        <begin position="241"/>
        <end position="271"/>
    </location>
</feature>
<dbReference type="EC" id="3.5.1.2" evidence="2"/>
<evidence type="ECO:0000313" key="9">
    <source>
        <dbReference type="Proteomes" id="UP000310066"/>
    </source>
</evidence>
<gene>
    <name evidence="8" type="ORF">B0A54_14902</name>
</gene>
<evidence type="ECO:0000256" key="6">
    <source>
        <dbReference type="ARBA" id="ARBA00049534"/>
    </source>
</evidence>
<keyword evidence="5" id="KW-0456">Lyase</keyword>
<dbReference type="InterPro" id="IPR029062">
    <property type="entry name" value="Class_I_gatase-like"/>
</dbReference>
<dbReference type="CDD" id="cd01749">
    <property type="entry name" value="GATase1_PB"/>
    <property type="match status" value="1"/>
</dbReference>
<dbReference type="GO" id="GO:1903600">
    <property type="term" value="C:glutaminase complex"/>
    <property type="evidence" value="ECO:0007669"/>
    <property type="project" value="TreeGrafter"/>
</dbReference>
<dbReference type="NCBIfam" id="TIGR03800">
    <property type="entry name" value="PLP_synth_Pdx2"/>
    <property type="match status" value="1"/>
</dbReference>
<evidence type="ECO:0000256" key="2">
    <source>
        <dbReference type="ARBA" id="ARBA00012918"/>
    </source>
</evidence>
<proteinExistence type="inferred from homology"/>
<name>A0A4U0U4X6_9PEZI</name>
<dbReference type="GO" id="GO:0016829">
    <property type="term" value="F:lyase activity"/>
    <property type="evidence" value="ECO:0007669"/>
    <property type="project" value="UniProtKB-KW"/>
</dbReference>
<evidence type="ECO:0000256" key="4">
    <source>
        <dbReference type="ARBA" id="ARBA00022962"/>
    </source>
</evidence>
<evidence type="ECO:0000256" key="1">
    <source>
        <dbReference type="ARBA" id="ARBA00008345"/>
    </source>
</evidence>
<comment type="caution">
    <text evidence="8">The sequence shown here is derived from an EMBL/GenBank/DDBJ whole genome shotgun (WGS) entry which is preliminary data.</text>
</comment>
<dbReference type="STRING" id="329885.A0A4U0U4X6"/>
<evidence type="ECO:0000256" key="7">
    <source>
        <dbReference type="SAM" id="MobiDB-lite"/>
    </source>
</evidence>
<dbReference type="GO" id="GO:0005829">
    <property type="term" value="C:cytosol"/>
    <property type="evidence" value="ECO:0007669"/>
    <property type="project" value="TreeGrafter"/>
</dbReference>
<keyword evidence="4" id="KW-0315">Glutamine amidotransferase</keyword>
<dbReference type="Proteomes" id="UP000310066">
    <property type="component" value="Unassembled WGS sequence"/>
</dbReference>
<evidence type="ECO:0000256" key="3">
    <source>
        <dbReference type="ARBA" id="ARBA00022801"/>
    </source>
</evidence>
<dbReference type="PROSITE" id="PS51273">
    <property type="entry name" value="GATASE_TYPE_1"/>
    <property type="match status" value="1"/>
</dbReference>
<dbReference type="PANTHER" id="PTHR31559:SF0">
    <property type="entry name" value="PYRIDOXAL 5'-PHOSPHATE SYNTHASE SUBUNIT SNO1-RELATED"/>
    <property type="match status" value="1"/>
</dbReference>
<feature type="region of interest" description="Disordered" evidence="7">
    <location>
        <begin position="36"/>
        <end position="78"/>
    </location>
</feature>
<feature type="region of interest" description="Disordered" evidence="7">
    <location>
        <begin position="84"/>
        <end position="103"/>
    </location>
</feature>
<dbReference type="InterPro" id="IPR002161">
    <property type="entry name" value="PdxT/SNO"/>
</dbReference>
<dbReference type="EMBL" id="NAJP01000108">
    <property type="protein sequence ID" value="TKA29612.1"/>
    <property type="molecule type" value="Genomic_DNA"/>
</dbReference>
<dbReference type="GO" id="GO:0042823">
    <property type="term" value="P:pyridoxal phosphate biosynthetic process"/>
    <property type="evidence" value="ECO:0007669"/>
    <property type="project" value="InterPro"/>
</dbReference>
<feature type="compositionally biased region" description="Polar residues" evidence="7">
    <location>
        <begin position="241"/>
        <end position="250"/>
    </location>
</feature>
<dbReference type="SUPFAM" id="SSF52317">
    <property type="entry name" value="Class I glutamine amidotransferase-like"/>
    <property type="match status" value="1"/>
</dbReference>
<dbReference type="InterPro" id="IPR021196">
    <property type="entry name" value="PdxT/SNO_CS"/>
</dbReference>
<dbReference type="GO" id="GO:0004359">
    <property type="term" value="F:glutaminase activity"/>
    <property type="evidence" value="ECO:0007669"/>
    <property type="project" value="UniProtKB-EC"/>
</dbReference>
<reference evidence="8 9" key="1">
    <citation type="submission" date="2017-03" db="EMBL/GenBank/DDBJ databases">
        <title>Genomes of endolithic fungi from Antarctica.</title>
        <authorList>
            <person name="Coleine C."/>
            <person name="Masonjones S."/>
            <person name="Stajich J.E."/>
        </authorList>
    </citation>
    <scope>NUCLEOTIDE SEQUENCE [LARGE SCALE GENOMIC DNA]</scope>
    <source>
        <strain evidence="8 9">CCFEE 5311</strain>
    </source>
</reference>
<evidence type="ECO:0000256" key="5">
    <source>
        <dbReference type="ARBA" id="ARBA00023239"/>
    </source>
</evidence>
<evidence type="ECO:0000313" key="8">
    <source>
        <dbReference type="EMBL" id="TKA29612.1"/>
    </source>
</evidence>
<dbReference type="PROSITE" id="PS01236">
    <property type="entry name" value="PDXT_SNO_1"/>
    <property type="match status" value="1"/>
</dbReference>
<accession>A0A4U0U4X6</accession>
<organism evidence="8 9">
    <name type="scientific">Friedmanniomyces endolithicus</name>
    <dbReference type="NCBI Taxonomy" id="329885"/>
    <lineage>
        <taxon>Eukaryota</taxon>
        <taxon>Fungi</taxon>
        <taxon>Dikarya</taxon>
        <taxon>Ascomycota</taxon>
        <taxon>Pezizomycotina</taxon>
        <taxon>Dothideomycetes</taxon>
        <taxon>Dothideomycetidae</taxon>
        <taxon>Mycosphaerellales</taxon>
        <taxon>Teratosphaeriaceae</taxon>
        <taxon>Friedmanniomyces</taxon>
    </lineage>
</organism>
<keyword evidence="3" id="KW-0378">Hydrolase</keyword>
<dbReference type="AlphaFoldDB" id="A0A4U0U4X6"/>
<protein>
    <recommendedName>
        <fullName evidence="2">glutaminase</fullName>
        <ecNumber evidence="2">3.5.1.2</ecNumber>
    </recommendedName>
</protein>
<sequence>MADTMTNLTVGVLALQGAFVEHLTLLRQAADDWLRQQQHEPSTATATATATTTTAPGSSLPGASPSSHASPHTDADRWNADADADADAHISTRKPNTDEEPTTITTTNLTHISHFTFLEIRTPPELARCDALILPGGESTSISLIAARTGLLEPLREFVKVARKPVWGTCAGLILLAESANETKATGQELIGGLDVRVQRNYFGRQVESFEAELQLPFLHDAHPFHSVFIRAPVVEKVLSPTTTSGSVPSASDDDGTAPAPPTGMQSTRPQVEILGRLPGRAKSLRDKTTTAEDLGEDGDIIAVRQGNVFGTAFHPELTGDGRIHRWWLGEVVKAKMEGLKASQGA</sequence>
<dbReference type="PROSITE" id="PS51130">
    <property type="entry name" value="PDXT_SNO_2"/>
    <property type="match status" value="1"/>
</dbReference>
<dbReference type="GO" id="GO:0008614">
    <property type="term" value="P:pyridoxine metabolic process"/>
    <property type="evidence" value="ECO:0007669"/>
    <property type="project" value="TreeGrafter"/>
</dbReference>
<comment type="catalytic activity">
    <reaction evidence="6">
        <text>L-glutamine + H2O = L-glutamate + NH4(+)</text>
        <dbReference type="Rhea" id="RHEA:15889"/>
        <dbReference type="ChEBI" id="CHEBI:15377"/>
        <dbReference type="ChEBI" id="CHEBI:28938"/>
        <dbReference type="ChEBI" id="CHEBI:29985"/>
        <dbReference type="ChEBI" id="CHEBI:58359"/>
        <dbReference type="EC" id="3.5.1.2"/>
    </reaction>
</comment>
<feature type="compositionally biased region" description="Low complexity" evidence="7">
    <location>
        <begin position="43"/>
        <end position="70"/>
    </location>
</feature>
<comment type="similarity">
    <text evidence="1">Belongs to the glutaminase PdxT/SNO family.</text>
</comment>
<dbReference type="Pfam" id="PF01174">
    <property type="entry name" value="SNO"/>
    <property type="match status" value="2"/>
</dbReference>
<dbReference type="PANTHER" id="PTHR31559">
    <property type="entry name" value="PYRIDOXAL 5'-PHOSPHATE SYNTHASE SUBUNIT SNO"/>
    <property type="match status" value="1"/>
</dbReference>
<dbReference type="OrthoDB" id="2039at2759"/>